<evidence type="ECO:0000313" key="2">
    <source>
        <dbReference type="Proteomes" id="UP000278807"/>
    </source>
</evidence>
<proteinExistence type="predicted"/>
<organism evidence="3">
    <name type="scientific">Rodentolepis nana</name>
    <name type="common">Dwarf tapeworm</name>
    <name type="synonym">Hymenolepis nana</name>
    <dbReference type="NCBI Taxonomy" id="102285"/>
    <lineage>
        <taxon>Eukaryota</taxon>
        <taxon>Metazoa</taxon>
        <taxon>Spiralia</taxon>
        <taxon>Lophotrochozoa</taxon>
        <taxon>Platyhelminthes</taxon>
        <taxon>Cestoda</taxon>
        <taxon>Eucestoda</taxon>
        <taxon>Cyclophyllidea</taxon>
        <taxon>Hymenolepididae</taxon>
        <taxon>Rodentolepis</taxon>
    </lineage>
</organism>
<sequence length="195" mass="22467">MYRPQNYNYSNRMRNGRRNHAKFRQNTLPSIEVQRNFNASCFSRYPQTPYIQGPPFFSLYPQGSSYSSSPFPSFYNQSQMLPFYDPAIVNIPQSMFLPEYSPEAFQFPQLPINSSMDVLGNNLSTLLYACLVNTVEGMATRKSQTNKESVTDEVDGIRIVIRPFTIDSSRFTKEELNFQNNIVSSTSEEEKKDEA</sequence>
<name>A0A0R3TSN7_RODNA</name>
<protein>
    <submittedName>
        <fullName evidence="3">Velvet domain-containing protein</fullName>
    </submittedName>
</protein>
<dbReference type="AlphaFoldDB" id="A0A0R3TSN7"/>
<evidence type="ECO:0000313" key="3">
    <source>
        <dbReference type="WBParaSite" id="HNAJ_0001067101-mRNA-1"/>
    </source>
</evidence>
<keyword evidence="2" id="KW-1185">Reference proteome</keyword>
<dbReference type="WBParaSite" id="HNAJ_0001067101-mRNA-1">
    <property type="protein sequence ID" value="HNAJ_0001067101-mRNA-1"/>
    <property type="gene ID" value="HNAJ_0001067101"/>
</dbReference>
<reference evidence="3" key="1">
    <citation type="submission" date="2017-02" db="UniProtKB">
        <authorList>
            <consortium name="WormBaseParasite"/>
        </authorList>
    </citation>
    <scope>IDENTIFICATION</scope>
</reference>
<evidence type="ECO:0000313" key="1">
    <source>
        <dbReference type="EMBL" id="VDO08470.1"/>
    </source>
</evidence>
<gene>
    <name evidence="1" type="ORF">HNAJ_LOCUS10666</name>
</gene>
<dbReference type="Proteomes" id="UP000278807">
    <property type="component" value="Unassembled WGS sequence"/>
</dbReference>
<dbReference type="EMBL" id="UZAE01013150">
    <property type="protein sequence ID" value="VDO08470.1"/>
    <property type="molecule type" value="Genomic_DNA"/>
</dbReference>
<accession>A0A0R3TSN7</accession>
<reference evidence="1 2" key="2">
    <citation type="submission" date="2018-11" db="EMBL/GenBank/DDBJ databases">
        <authorList>
            <consortium name="Pathogen Informatics"/>
        </authorList>
    </citation>
    <scope>NUCLEOTIDE SEQUENCE [LARGE SCALE GENOMIC DNA]</scope>
</reference>